<dbReference type="AlphaFoldDB" id="A0A4Q9MPY0"/>
<name>A0A4Q9MPY0_9APHY</name>
<dbReference type="Proteomes" id="UP000292957">
    <property type="component" value="Unassembled WGS sequence"/>
</dbReference>
<accession>A0A4Q9MPY0</accession>
<dbReference type="OrthoDB" id="2756970at2759"/>
<proteinExistence type="predicted"/>
<evidence type="ECO:0000313" key="2">
    <source>
        <dbReference type="EMBL" id="TBU28186.1"/>
    </source>
</evidence>
<feature type="region of interest" description="Disordered" evidence="1">
    <location>
        <begin position="373"/>
        <end position="406"/>
    </location>
</feature>
<feature type="compositionally biased region" description="Polar residues" evidence="1">
    <location>
        <begin position="1"/>
        <end position="10"/>
    </location>
</feature>
<organism evidence="2">
    <name type="scientific">Dichomitus squalens</name>
    <dbReference type="NCBI Taxonomy" id="114155"/>
    <lineage>
        <taxon>Eukaryota</taxon>
        <taxon>Fungi</taxon>
        <taxon>Dikarya</taxon>
        <taxon>Basidiomycota</taxon>
        <taxon>Agaricomycotina</taxon>
        <taxon>Agaricomycetes</taxon>
        <taxon>Polyporales</taxon>
        <taxon>Polyporaceae</taxon>
        <taxon>Dichomitus</taxon>
    </lineage>
</organism>
<gene>
    <name evidence="2" type="ORF">BD311DRAFT_840077</name>
</gene>
<feature type="compositionally biased region" description="Basic and acidic residues" evidence="1">
    <location>
        <begin position="112"/>
        <end position="122"/>
    </location>
</feature>
<protein>
    <submittedName>
        <fullName evidence="2">Uncharacterized protein</fullName>
    </submittedName>
</protein>
<feature type="region of interest" description="Disordered" evidence="1">
    <location>
        <begin position="105"/>
        <end position="138"/>
    </location>
</feature>
<reference evidence="2" key="1">
    <citation type="submission" date="2019-01" db="EMBL/GenBank/DDBJ databases">
        <title>Draft genome sequences of three monokaryotic isolates of the white-rot basidiomycete fungus Dichomitus squalens.</title>
        <authorList>
            <consortium name="DOE Joint Genome Institute"/>
            <person name="Lopez S.C."/>
            <person name="Andreopoulos B."/>
            <person name="Pangilinan J."/>
            <person name="Lipzen A."/>
            <person name="Riley R."/>
            <person name="Ahrendt S."/>
            <person name="Ng V."/>
            <person name="Barry K."/>
            <person name="Daum C."/>
            <person name="Grigoriev I.V."/>
            <person name="Hilden K.S."/>
            <person name="Makela M.R."/>
            <person name="de Vries R.P."/>
        </authorList>
    </citation>
    <scope>NUCLEOTIDE SEQUENCE [LARGE SCALE GENOMIC DNA]</scope>
    <source>
        <strain evidence="2">OM18370.1</strain>
    </source>
</reference>
<sequence>MPTKPVTKSSRVAKAKSPEKKAPDPQFGPSLIYTQDDLENDMSNEYTEVWLCRSSEHKLYSLFNLILSLHSLNLRHRNDYRVSLISCPQTLFGAIPPIGVSEEEDSNLLQQAEEKAKAKSDNGSEQEEQSMGDLPPERCPDFARFVIFSDKEELLSRSGLSATREIVDFYELKALNCPQKWWTEEARIAAEAIMMATITQVYETAMAAFAYNPDWKQLFGVIVVGAYFTQVVWKKRPSDDVLRPIFDTEVPETVKKGVSYRELIGKLLNQIPQYEERVLPDILYWNAPVLNYHRVEDSCDDPRVSLTLQFLWAMGSPIKTNFSQLVPRSGLFEMPAKKPSISWGTRSQAEDAFNNILKIIPIRSLKEKARSLGHRFDGDPEPASPTSTPPNSVADERYKASFRNTNNLPPRHIRTRLWQAQLIEADSDNVEDASAA</sequence>
<feature type="region of interest" description="Disordered" evidence="1">
    <location>
        <begin position="1"/>
        <end position="32"/>
    </location>
</feature>
<evidence type="ECO:0000256" key="1">
    <source>
        <dbReference type="SAM" id="MobiDB-lite"/>
    </source>
</evidence>
<dbReference type="EMBL" id="ML143424">
    <property type="protein sequence ID" value="TBU28186.1"/>
    <property type="molecule type" value="Genomic_DNA"/>
</dbReference>